<dbReference type="Pfam" id="PF01784">
    <property type="entry name" value="DUF34_NIF3"/>
    <property type="match status" value="1"/>
</dbReference>
<proteinExistence type="inferred from homology"/>
<dbReference type="PANTHER" id="PTHR13799">
    <property type="entry name" value="NGG1 INTERACTING FACTOR 3"/>
    <property type="match status" value="1"/>
</dbReference>
<dbReference type="InterPro" id="IPR036069">
    <property type="entry name" value="DUF34/NIF3_sf"/>
</dbReference>
<dbReference type="PANTHER" id="PTHR13799:SF14">
    <property type="entry name" value="GTP CYCLOHYDROLASE 1 TYPE 2 HOMOLOG"/>
    <property type="match status" value="1"/>
</dbReference>
<dbReference type="InterPro" id="IPR002678">
    <property type="entry name" value="DUF34/NIF3"/>
</dbReference>
<dbReference type="RefSeq" id="WP_057824071.1">
    <property type="nucleotide sequence ID" value="NZ_AZFX01000036.1"/>
</dbReference>
<comment type="subunit">
    <text evidence="2">Homohexamer.</text>
</comment>
<dbReference type="Proteomes" id="UP000051315">
    <property type="component" value="Unassembled WGS sequence"/>
</dbReference>
<dbReference type="SUPFAM" id="SSF102705">
    <property type="entry name" value="NIF3 (NGG1p interacting factor 3)-like"/>
    <property type="match status" value="1"/>
</dbReference>
<evidence type="ECO:0000256" key="4">
    <source>
        <dbReference type="ARBA" id="ARBA00022723"/>
    </source>
</evidence>
<feature type="binding site" evidence="5">
    <location>
        <position position="233"/>
    </location>
    <ligand>
        <name>a divalent metal cation</name>
        <dbReference type="ChEBI" id="CHEBI:60240"/>
        <label>1</label>
    </ligand>
</feature>
<feature type="binding site" evidence="5">
    <location>
        <position position="66"/>
    </location>
    <ligand>
        <name>a divalent metal cation</name>
        <dbReference type="ChEBI" id="CHEBI:60240"/>
        <label>1</label>
    </ligand>
</feature>
<dbReference type="STRING" id="1423735.FC15_GL001308"/>
<dbReference type="EMBL" id="AZFX01000036">
    <property type="protein sequence ID" value="KRM10703.1"/>
    <property type="molecule type" value="Genomic_DNA"/>
</dbReference>
<keyword evidence="7" id="KW-1185">Reference proteome</keyword>
<comment type="similarity">
    <text evidence="1">Belongs to the GTP cyclohydrolase I type 2/NIF3 family.</text>
</comment>
<evidence type="ECO:0000256" key="1">
    <source>
        <dbReference type="ARBA" id="ARBA00006964"/>
    </source>
</evidence>
<dbReference type="NCBIfam" id="TIGR00486">
    <property type="entry name" value="YbgI_SA1388"/>
    <property type="match status" value="1"/>
</dbReference>
<evidence type="ECO:0000313" key="6">
    <source>
        <dbReference type="EMBL" id="KRM10703.1"/>
    </source>
</evidence>
<dbReference type="GO" id="GO:0046872">
    <property type="term" value="F:metal ion binding"/>
    <property type="evidence" value="ECO:0007669"/>
    <property type="project" value="UniProtKB-KW"/>
</dbReference>
<gene>
    <name evidence="6" type="ORF">FC15_GL001308</name>
</gene>
<protein>
    <recommendedName>
        <fullName evidence="3">GTP cyclohydrolase 1 type 2 homolog</fullName>
    </recommendedName>
</protein>
<organism evidence="6 7">
    <name type="scientific">Lapidilactobacillus concavus DSM 17758</name>
    <dbReference type="NCBI Taxonomy" id="1423735"/>
    <lineage>
        <taxon>Bacteria</taxon>
        <taxon>Bacillati</taxon>
        <taxon>Bacillota</taxon>
        <taxon>Bacilli</taxon>
        <taxon>Lactobacillales</taxon>
        <taxon>Lactobacillaceae</taxon>
        <taxon>Lapidilactobacillus</taxon>
    </lineage>
</organism>
<dbReference type="PATRIC" id="fig|1423735.3.peg.1354"/>
<dbReference type="OrthoDB" id="9792792at2"/>
<name>A0A0R1VZF8_9LACO</name>
<feature type="binding site" evidence="5">
    <location>
        <position position="230"/>
    </location>
    <ligand>
        <name>a divalent metal cation</name>
        <dbReference type="ChEBI" id="CHEBI:60240"/>
        <label>1</label>
    </ligand>
</feature>
<evidence type="ECO:0000256" key="5">
    <source>
        <dbReference type="PIRSR" id="PIRSR602678-1"/>
    </source>
</evidence>
<evidence type="ECO:0000256" key="2">
    <source>
        <dbReference type="ARBA" id="ARBA00011643"/>
    </source>
</evidence>
<reference evidence="6 7" key="1">
    <citation type="journal article" date="2015" name="Genome Announc.">
        <title>Expanding the biotechnology potential of lactobacilli through comparative genomics of 213 strains and associated genera.</title>
        <authorList>
            <person name="Sun Z."/>
            <person name="Harris H.M."/>
            <person name="McCann A."/>
            <person name="Guo C."/>
            <person name="Argimon S."/>
            <person name="Zhang W."/>
            <person name="Yang X."/>
            <person name="Jeffery I.B."/>
            <person name="Cooney J.C."/>
            <person name="Kagawa T.F."/>
            <person name="Liu W."/>
            <person name="Song Y."/>
            <person name="Salvetti E."/>
            <person name="Wrobel A."/>
            <person name="Rasinkangas P."/>
            <person name="Parkhill J."/>
            <person name="Rea M.C."/>
            <person name="O'Sullivan O."/>
            <person name="Ritari J."/>
            <person name="Douillard F.P."/>
            <person name="Paul Ross R."/>
            <person name="Yang R."/>
            <person name="Briner A.E."/>
            <person name="Felis G.E."/>
            <person name="de Vos W.M."/>
            <person name="Barrangou R."/>
            <person name="Klaenhammer T.R."/>
            <person name="Caufield P.W."/>
            <person name="Cui Y."/>
            <person name="Zhang H."/>
            <person name="O'Toole P.W."/>
        </authorList>
    </citation>
    <scope>NUCLEOTIDE SEQUENCE [LARGE SCALE GENOMIC DNA]</scope>
    <source>
        <strain evidence="6 7">DSM 17758</strain>
    </source>
</reference>
<keyword evidence="4 5" id="KW-0479">Metal-binding</keyword>
<dbReference type="GO" id="GO:0005737">
    <property type="term" value="C:cytoplasm"/>
    <property type="evidence" value="ECO:0007669"/>
    <property type="project" value="TreeGrafter"/>
</dbReference>
<evidence type="ECO:0000256" key="3">
    <source>
        <dbReference type="ARBA" id="ARBA00022112"/>
    </source>
</evidence>
<dbReference type="FunFam" id="3.40.1390.30:FF:000001">
    <property type="entry name" value="GTP cyclohydrolase 1 type 2"/>
    <property type="match status" value="1"/>
</dbReference>
<sequence length="271" mass="30446">MRPTVQQIIDFMDTIFPPANAEPDDPIGLQIGNRAQTVRRILVTLDVRPEVVQEAIEVGADLIIAHHPLMFRPAPQLDYADPQQRMYMELIKHQISVFAAHTNLDETPDGMNHWLADQLGLIEQQPFNLRPKSFQLPTIYLGVIGELPQMMTVHQFADHCRTAFSVDGLRLMTQQPDQLISRVAVIGGDGGKFYPEVLQAKAQVFVTGDVYYHTAHDMLANGLSVIDPGHHIEAIIKQKLPPILQAAFEQADWQVDLLSSQLSTDPFQFIN</sequence>
<accession>A0A0R1VZF8</accession>
<dbReference type="AlphaFoldDB" id="A0A0R1VZF8"/>
<evidence type="ECO:0000313" key="7">
    <source>
        <dbReference type="Proteomes" id="UP000051315"/>
    </source>
</evidence>
<comment type="caution">
    <text evidence="6">The sequence shown here is derived from an EMBL/GenBank/DDBJ whole genome shotgun (WGS) entry which is preliminary data.</text>
</comment>
<feature type="binding site" evidence="5">
    <location>
        <position position="67"/>
    </location>
    <ligand>
        <name>a divalent metal cation</name>
        <dbReference type="ChEBI" id="CHEBI:60240"/>
        <label>1</label>
    </ligand>
</feature>
<feature type="binding site" evidence="5">
    <location>
        <position position="105"/>
    </location>
    <ligand>
        <name>a divalent metal cation</name>
        <dbReference type="ChEBI" id="CHEBI:60240"/>
        <label>1</label>
    </ligand>
</feature>
<dbReference type="Gene3D" id="3.40.1390.30">
    <property type="entry name" value="NIF3 (NGG1p interacting factor 3)-like"/>
    <property type="match status" value="2"/>
</dbReference>